<keyword evidence="3" id="KW-1185">Reference proteome</keyword>
<evidence type="ECO:0000313" key="3">
    <source>
        <dbReference type="Proteomes" id="UP000823674"/>
    </source>
</evidence>
<proteinExistence type="predicted"/>
<name>A0ABQ7LP55_BRACM</name>
<feature type="compositionally biased region" description="Polar residues" evidence="1">
    <location>
        <begin position="1"/>
        <end position="14"/>
    </location>
</feature>
<evidence type="ECO:0000256" key="1">
    <source>
        <dbReference type="SAM" id="MobiDB-lite"/>
    </source>
</evidence>
<evidence type="ECO:0008006" key="4">
    <source>
        <dbReference type="Google" id="ProtNLM"/>
    </source>
</evidence>
<reference evidence="2 3" key="1">
    <citation type="submission" date="2021-03" db="EMBL/GenBank/DDBJ databases">
        <authorList>
            <person name="King G.J."/>
            <person name="Bancroft I."/>
            <person name="Baten A."/>
            <person name="Bloomfield J."/>
            <person name="Borpatragohain P."/>
            <person name="He Z."/>
            <person name="Irish N."/>
            <person name="Irwin J."/>
            <person name="Liu K."/>
            <person name="Mauleon R.P."/>
            <person name="Moore J."/>
            <person name="Morris R."/>
            <person name="Ostergaard L."/>
            <person name="Wang B."/>
            <person name="Wells R."/>
        </authorList>
    </citation>
    <scope>NUCLEOTIDE SEQUENCE [LARGE SCALE GENOMIC DNA]</scope>
    <source>
        <strain evidence="2">R-o-18</strain>
        <tissue evidence="2">Leaf</tissue>
    </source>
</reference>
<dbReference type="EMBL" id="JADBGQ010000007">
    <property type="protein sequence ID" value="KAG5388343.1"/>
    <property type="molecule type" value="Genomic_DNA"/>
</dbReference>
<comment type="caution">
    <text evidence="2">The sequence shown here is derived from an EMBL/GenBank/DDBJ whole genome shotgun (WGS) entry which is preliminary data.</text>
</comment>
<organism evidence="2 3">
    <name type="scientific">Brassica rapa subsp. trilocularis</name>
    <dbReference type="NCBI Taxonomy" id="1813537"/>
    <lineage>
        <taxon>Eukaryota</taxon>
        <taxon>Viridiplantae</taxon>
        <taxon>Streptophyta</taxon>
        <taxon>Embryophyta</taxon>
        <taxon>Tracheophyta</taxon>
        <taxon>Spermatophyta</taxon>
        <taxon>Magnoliopsida</taxon>
        <taxon>eudicotyledons</taxon>
        <taxon>Gunneridae</taxon>
        <taxon>Pentapetalae</taxon>
        <taxon>rosids</taxon>
        <taxon>malvids</taxon>
        <taxon>Brassicales</taxon>
        <taxon>Brassicaceae</taxon>
        <taxon>Brassiceae</taxon>
        <taxon>Brassica</taxon>
    </lineage>
</organism>
<evidence type="ECO:0000313" key="2">
    <source>
        <dbReference type="EMBL" id="KAG5388343.1"/>
    </source>
</evidence>
<feature type="region of interest" description="Disordered" evidence="1">
    <location>
        <begin position="1"/>
        <end position="50"/>
    </location>
</feature>
<feature type="compositionally biased region" description="Polar residues" evidence="1">
    <location>
        <begin position="28"/>
        <end position="37"/>
    </location>
</feature>
<sequence>MNLQSTEVTGNETDFTPARHSRRKAEQQRSTGSSMRSNDGRAMSGSKIREVRNADVAKEVMVSNRFGSLGEEEVTEVGRLEWNACGSNGLWCNGEQRKPVVYSSGL</sequence>
<protein>
    <recommendedName>
        <fullName evidence="4">Leucine-rich repeat-containing N-terminal plant-type domain-containing protein</fullName>
    </recommendedName>
</protein>
<gene>
    <name evidence="2" type="primary">A08g502100.1_BraROA</name>
    <name evidence="2" type="ORF">IGI04_029884</name>
</gene>
<dbReference type="Proteomes" id="UP000823674">
    <property type="component" value="Chromosome A08"/>
</dbReference>
<accession>A0ABQ7LP55</accession>